<dbReference type="Proteomes" id="UP000075714">
    <property type="component" value="Unassembled WGS sequence"/>
</dbReference>
<dbReference type="STRING" id="33097.A0A150GMB3"/>
<gene>
    <name evidence="1" type="ORF">GPECTOR_14g159</name>
</gene>
<proteinExistence type="predicted"/>
<reference evidence="2" key="1">
    <citation type="journal article" date="2016" name="Nat. Commun.">
        <title>The Gonium pectorale genome demonstrates co-option of cell cycle regulation during the evolution of multicellularity.</title>
        <authorList>
            <person name="Hanschen E.R."/>
            <person name="Marriage T.N."/>
            <person name="Ferris P.J."/>
            <person name="Hamaji T."/>
            <person name="Toyoda A."/>
            <person name="Fujiyama A."/>
            <person name="Neme R."/>
            <person name="Noguchi H."/>
            <person name="Minakuchi Y."/>
            <person name="Suzuki M."/>
            <person name="Kawai-Toyooka H."/>
            <person name="Smith D.R."/>
            <person name="Sparks H."/>
            <person name="Anderson J."/>
            <person name="Bakaric R."/>
            <person name="Luria V."/>
            <person name="Karger A."/>
            <person name="Kirschner M.W."/>
            <person name="Durand P.M."/>
            <person name="Michod R.E."/>
            <person name="Nozaki H."/>
            <person name="Olson B.J."/>
        </authorList>
    </citation>
    <scope>NUCLEOTIDE SEQUENCE [LARGE SCALE GENOMIC DNA]</scope>
    <source>
        <strain evidence="2">NIES-2863</strain>
    </source>
</reference>
<keyword evidence="2" id="KW-1185">Reference proteome</keyword>
<protein>
    <submittedName>
        <fullName evidence="1">Uncharacterized protein</fullName>
    </submittedName>
</protein>
<sequence length="264" mass="28103">MGSCCAARCFNAPHTWQLGWDAPLATLSETTLRPGRTVAYSLKAPPVAPATLRRPTPSSSSGSFLRINAGDWAGEFDPDIGGLATIWIAFRTNVAPYDNLPYDKPANVSVYWYPGAEPTDYSRSLLLVTLAPGGVWRDDRLQLSVRWQALSSTGAGPRADVRICHYTEPVERSCGDNIDNDCDGLVDKNDPDCQVDYGPPPWGEVPDEPATVPHATVPHATVPLATISLTTITLATVPRATISFAAVPLAAVAFAAATGSRSAL</sequence>
<dbReference type="OrthoDB" id="545607at2759"/>
<name>A0A150GMB3_GONPE</name>
<evidence type="ECO:0000313" key="2">
    <source>
        <dbReference type="Proteomes" id="UP000075714"/>
    </source>
</evidence>
<accession>A0A150GMB3</accession>
<organism evidence="1 2">
    <name type="scientific">Gonium pectorale</name>
    <name type="common">Green alga</name>
    <dbReference type="NCBI Taxonomy" id="33097"/>
    <lineage>
        <taxon>Eukaryota</taxon>
        <taxon>Viridiplantae</taxon>
        <taxon>Chlorophyta</taxon>
        <taxon>core chlorophytes</taxon>
        <taxon>Chlorophyceae</taxon>
        <taxon>CS clade</taxon>
        <taxon>Chlamydomonadales</taxon>
        <taxon>Volvocaceae</taxon>
        <taxon>Gonium</taxon>
    </lineage>
</organism>
<comment type="caution">
    <text evidence="1">The sequence shown here is derived from an EMBL/GenBank/DDBJ whole genome shotgun (WGS) entry which is preliminary data.</text>
</comment>
<dbReference type="AlphaFoldDB" id="A0A150GMB3"/>
<evidence type="ECO:0000313" key="1">
    <source>
        <dbReference type="EMBL" id="KXZ50912.1"/>
    </source>
</evidence>
<dbReference type="EMBL" id="LSYV01000015">
    <property type="protein sequence ID" value="KXZ50912.1"/>
    <property type="molecule type" value="Genomic_DNA"/>
</dbReference>